<comment type="caution">
    <text evidence="2">The sequence shown here is derived from an EMBL/GenBank/DDBJ whole genome shotgun (WGS) entry which is preliminary data.</text>
</comment>
<reference evidence="3" key="1">
    <citation type="submission" date="2019-03" db="EMBL/GenBank/DDBJ databases">
        <title>Aquabacterium pictum sp.nov., the first bacteriochlorophyll a-containing freshwater bacterium in the genus Aquabacterium of the class Betaproteobacteria.</title>
        <authorList>
            <person name="Hirose S."/>
            <person name="Tank M."/>
            <person name="Hara E."/>
            <person name="Tamaki H."/>
            <person name="Takaichi S."/>
            <person name="Haruta S."/>
            <person name="Hanada S."/>
        </authorList>
    </citation>
    <scope>NUCLEOTIDE SEQUENCE [LARGE SCALE GENOMIC DNA]</scope>
    <source>
        <strain evidence="3">W35</strain>
    </source>
</reference>
<dbReference type="NCBIfam" id="TIGR02532">
    <property type="entry name" value="IV_pilin_GFxxxE"/>
    <property type="match status" value="1"/>
</dbReference>
<protein>
    <recommendedName>
        <fullName evidence="4">Type II secretion system pseudopilin PulG</fullName>
    </recommendedName>
</protein>
<sequence>MSRPPRPRPRGFTLIELVVALALLGLLAMTALPLAELTRQRSQETELRRALRDLRGALDAWRAAVEAGQIARAPGQSPWPPDLQVLVDGVADQRSPGGGRLVFLRRLPRDPFADPTLPAEATWRLRASDSPAADPRPGRDVFDVRSSSPRVAIDGSLYASW</sequence>
<organism evidence="2 3">
    <name type="scientific">Pseudaquabacterium pictum</name>
    <dbReference type="NCBI Taxonomy" id="2315236"/>
    <lineage>
        <taxon>Bacteria</taxon>
        <taxon>Pseudomonadati</taxon>
        <taxon>Pseudomonadota</taxon>
        <taxon>Betaproteobacteria</taxon>
        <taxon>Burkholderiales</taxon>
        <taxon>Sphaerotilaceae</taxon>
        <taxon>Pseudaquabacterium</taxon>
    </lineage>
</organism>
<dbReference type="EMBL" id="BJCL01000005">
    <property type="protein sequence ID" value="GCL63463.1"/>
    <property type="molecule type" value="Genomic_DNA"/>
</dbReference>
<keyword evidence="3" id="KW-1185">Reference proteome</keyword>
<evidence type="ECO:0008006" key="4">
    <source>
        <dbReference type="Google" id="ProtNLM"/>
    </source>
</evidence>
<dbReference type="Gene3D" id="3.30.700.10">
    <property type="entry name" value="Glycoprotein, Type 4 Pilin"/>
    <property type="match status" value="1"/>
</dbReference>
<proteinExistence type="predicted"/>
<evidence type="ECO:0000256" key="1">
    <source>
        <dbReference type="SAM" id="MobiDB-lite"/>
    </source>
</evidence>
<dbReference type="InterPro" id="IPR045584">
    <property type="entry name" value="Pilin-like"/>
</dbReference>
<gene>
    <name evidence="2" type="ORF">AQPW35_25440</name>
</gene>
<dbReference type="RefSeq" id="WP_137733191.1">
    <property type="nucleotide sequence ID" value="NZ_BJCL01000005.1"/>
</dbReference>
<dbReference type="Proteomes" id="UP000301751">
    <property type="component" value="Unassembled WGS sequence"/>
</dbReference>
<evidence type="ECO:0000313" key="2">
    <source>
        <dbReference type="EMBL" id="GCL63463.1"/>
    </source>
</evidence>
<dbReference type="AlphaFoldDB" id="A0A480APW5"/>
<dbReference type="SUPFAM" id="SSF54523">
    <property type="entry name" value="Pili subunits"/>
    <property type="match status" value="1"/>
</dbReference>
<dbReference type="InterPro" id="IPR012902">
    <property type="entry name" value="N_methyl_site"/>
</dbReference>
<name>A0A480APW5_9BURK</name>
<feature type="region of interest" description="Disordered" evidence="1">
    <location>
        <begin position="124"/>
        <end position="143"/>
    </location>
</feature>
<evidence type="ECO:0000313" key="3">
    <source>
        <dbReference type="Proteomes" id="UP000301751"/>
    </source>
</evidence>
<dbReference type="Pfam" id="PF07963">
    <property type="entry name" value="N_methyl"/>
    <property type="match status" value="1"/>
</dbReference>
<dbReference type="OrthoDB" id="9790526at2"/>
<accession>A0A480APW5</accession>
<dbReference type="PROSITE" id="PS00409">
    <property type="entry name" value="PROKAR_NTER_METHYL"/>
    <property type="match status" value="1"/>
</dbReference>